<dbReference type="RefSeq" id="WP_346761138.1">
    <property type="nucleotide sequence ID" value="NZ_JAUJEB010000007.1"/>
</dbReference>
<organism evidence="1 2">
    <name type="scientific">Agaribacillus aureus</name>
    <dbReference type="NCBI Taxonomy" id="3051825"/>
    <lineage>
        <taxon>Bacteria</taxon>
        <taxon>Pseudomonadati</taxon>
        <taxon>Bacteroidota</taxon>
        <taxon>Cytophagia</taxon>
        <taxon>Cytophagales</taxon>
        <taxon>Splendidivirgaceae</taxon>
        <taxon>Agaribacillus</taxon>
    </lineage>
</organism>
<proteinExistence type="predicted"/>
<dbReference type="Proteomes" id="UP001172083">
    <property type="component" value="Unassembled WGS sequence"/>
</dbReference>
<protein>
    <submittedName>
        <fullName evidence="1">Uncharacterized protein</fullName>
    </submittedName>
</protein>
<reference evidence="1" key="1">
    <citation type="submission" date="2023-06" db="EMBL/GenBank/DDBJ databases">
        <title>Genomic of Agaribacillus aureum.</title>
        <authorList>
            <person name="Wang G."/>
        </authorList>
    </citation>
    <scope>NUCLEOTIDE SEQUENCE</scope>
    <source>
        <strain evidence="1">BMA12</strain>
    </source>
</reference>
<evidence type="ECO:0000313" key="2">
    <source>
        <dbReference type="Proteomes" id="UP001172083"/>
    </source>
</evidence>
<keyword evidence="2" id="KW-1185">Reference proteome</keyword>
<name>A0ABT8LFH9_9BACT</name>
<gene>
    <name evidence="1" type="ORF">QQ020_27230</name>
</gene>
<dbReference type="EMBL" id="JAUJEB010000007">
    <property type="protein sequence ID" value="MDN5215801.1"/>
    <property type="molecule type" value="Genomic_DNA"/>
</dbReference>
<comment type="caution">
    <text evidence="1">The sequence shown here is derived from an EMBL/GenBank/DDBJ whole genome shotgun (WGS) entry which is preliminary data.</text>
</comment>
<evidence type="ECO:0000313" key="1">
    <source>
        <dbReference type="EMBL" id="MDN5215801.1"/>
    </source>
</evidence>
<sequence length="45" mass="5116">MLKRTISSKFESINQGYNRVFQPNELSIGMVVPIENYAQSPVPTM</sequence>
<accession>A0ABT8LFH9</accession>